<dbReference type="EMBL" id="JADBDZ010000001">
    <property type="protein sequence ID" value="MBE1536910.1"/>
    <property type="molecule type" value="Genomic_DNA"/>
</dbReference>
<dbReference type="RefSeq" id="WP_264085511.1">
    <property type="nucleotide sequence ID" value="NZ_JADBDZ010000001.1"/>
</dbReference>
<keyword evidence="3" id="KW-1185">Reference proteome</keyword>
<protein>
    <submittedName>
        <fullName evidence="2">Uncharacterized protein</fullName>
    </submittedName>
</protein>
<comment type="caution">
    <text evidence="2">The sequence shown here is derived from an EMBL/GenBank/DDBJ whole genome shotgun (WGS) entry which is preliminary data.</text>
</comment>
<feature type="region of interest" description="Disordered" evidence="1">
    <location>
        <begin position="39"/>
        <end position="58"/>
    </location>
</feature>
<evidence type="ECO:0000313" key="2">
    <source>
        <dbReference type="EMBL" id="MBE1536910.1"/>
    </source>
</evidence>
<evidence type="ECO:0000256" key="1">
    <source>
        <dbReference type="SAM" id="MobiDB-lite"/>
    </source>
</evidence>
<organism evidence="2 3">
    <name type="scientific">Actinomadura algeriensis</name>
    <dbReference type="NCBI Taxonomy" id="1679523"/>
    <lineage>
        <taxon>Bacteria</taxon>
        <taxon>Bacillati</taxon>
        <taxon>Actinomycetota</taxon>
        <taxon>Actinomycetes</taxon>
        <taxon>Streptosporangiales</taxon>
        <taxon>Thermomonosporaceae</taxon>
        <taxon>Actinomadura</taxon>
    </lineage>
</organism>
<reference evidence="2 3" key="1">
    <citation type="submission" date="2020-10" db="EMBL/GenBank/DDBJ databases">
        <title>Sequencing the genomes of 1000 actinobacteria strains.</title>
        <authorList>
            <person name="Klenk H.-P."/>
        </authorList>
    </citation>
    <scope>NUCLEOTIDE SEQUENCE [LARGE SCALE GENOMIC DNA]</scope>
    <source>
        <strain evidence="2 3">DSM 46744</strain>
    </source>
</reference>
<evidence type="ECO:0000313" key="3">
    <source>
        <dbReference type="Proteomes" id="UP000627838"/>
    </source>
</evidence>
<dbReference type="Proteomes" id="UP000627838">
    <property type="component" value="Unassembled WGS sequence"/>
</dbReference>
<proteinExistence type="predicted"/>
<sequence length="90" mass="9270">MGEQPRVVGDGLHGRGVEAALDQELASGLEGAAADAVVAGPPPAAGLLGPDGDRSPPPEQIYRRELFYPAVVVGSGFRMDMTGGSRWVRG</sequence>
<name>A0ABR9K3I8_9ACTN</name>
<accession>A0ABR9K3I8</accession>
<feature type="compositionally biased region" description="Low complexity" evidence="1">
    <location>
        <begin position="39"/>
        <end position="50"/>
    </location>
</feature>
<gene>
    <name evidence="2" type="ORF">H4W34_006743</name>
</gene>